<reference evidence="2" key="1">
    <citation type="submission" date="2020-03" db="EMBL/GenBank/DDBJ databases">
        <authorList>
            <person name="Weist P."/>
        </authorList>
    </citation>
    <scope>NUCLEOTIDE SEQUENCE</scope>
</reference>
<keyword evidence="3" id="KW-1185">Reference proteome</keyword>
<organism evidence="2 3">
    <name type="scientific">Pleuronectes platessa</name>
    <name type="common">European plaice</name>
    <dbReference type="NCBI Taxonomy" id="8262"/>
    <lineage>
        <taxon>Eukaryota</taxon>
        <taxon>Metazoa</taxon>
        <taxon>Chordata</taxon>
        <taxon>Craniata</taxon>
        <taxon>Vertebrata</taxon>
        <taxon>Euteleostomi</taxon>
        <taxon>Actinopterygii</taxon>
        <taxon>Neopterygii</taxon>
        <taxon>Teleostei</taxon>
        <taxon>Neoteleostei</taxon>
        <taxon>Acanthomorphata</taxon>
        <taxon>Carangaria</taxon>
        <taxon>Pleuronectiformes</taxon>
        <taxon>Pleuronectoidei</taxon>
        <taxon>Pleuronectidae</taxon>
        <taxon>Pleuronectes</taxon>
    </lineage>
</organism>
<feature type="region of interest" description="Disordered" evidence="1">
    <location>
        <begin position="1"/>
        <end position="45"/>
    </location>
</feature>
<evidence type="ECO:0000313" key="3">
    <source>
        <dbReference type="Proteomes" id="UP001153269"/>
    </source>
</evidence>
<feature type="compositionally biased region" description="Polar residues" evidence="1">
    <location>
        <begin position="1"/>
        <end position="15"/>
    </location>
</feature>
<sequence>MSPPLLTQSRESCTITRYAPSYPAQSTSPPSHRLHRNARRTGDESESYKMLQHLVSLVSPRATTLWSGSNLATRTLQGRDLSISPLEGMRGERPASSDHLTPPGPAQLSEAISPNALLLRTYPSNALEPSFE</sequence>
<name>A0A9N7V3G1_PLEPL</name>
<dbReference type="AlphaFoldDB" id="A0A9N7V3G1"/>
<evidence type="ECO:0000313" key="2">
    <source>
        <dbReference type="EMBL" id="CAB1444829.1"/>
    </source>
</evidence>
<evidence type="ECO:0000256" key="1">
    <source>
        <dbReference type="SAM" id="MobiDB-lite"/>
    </source>
</evidence>
<proteinExistence type="predicted"/>
<dbReference type="EMBL" id="CADEAL010003458">
    <property type="protein sequence ID" value="CAB1444829.1"/>
    <property type="molecule type" value="Genomic_DNA"/>
</dbReference>
<accession>A0A9N7V3G1</accession>
<comment type="caution">
    <text evidence="2">The sequence shown here is derived from an EMBL/GenBank/DDBJ whole genome shotgun (WGS) entry which is preliminary data.</text>
</comment>
<gene>
    <name evidence="2" type="ORF">PLEPLA_LOCUS32547</name>
</gene>
<feature type="region of interest" description="Disordered" evidence="1">
    <location>
        <begin position="82"/>
        <end position="112"/>
    </location>
</feature>
<dbReference type="Proteomes" id="UP001153269">
    <property type="component" value="Unassembled WGS sequence"/>
</dbReference>
<protein>
    <submittedName>
        <fullName evidence="2">Uncharacterized protein</fullName>
    </submittedName>
</protein>